<accession>A0A4Z2FZL9</accession>
<evidence type="ECO:0000313" key="2">
    <source>
        <dbReference type="EMBL" id="TNN46766.1"/>
    </source>
</evidence>
<evidence type="ECO:0000313" key="3">
    <source>
        <dbReference type="Proteomes" id="UP000314294"/>
    </source>
</evidence>
<dbReference type="EMBL" id="SRLO01000775">
    <property type="protein sequence ID" value="TNN46766.1"/>
    <property type="molecule type" value="Genomic_DNA"/>
</dbReference>
<evidence type="ECO:0000256" key="1">
    <source>
        <dbReference type="SAM" id="MobiDB-lite"/>
    </source>
</evidence>
<reference evidence="2 3" key="1">
    <citation type="submission" date="2019-03" db="EMBL/GenBank/DDBJ databases">
        <title>First draft genome of Liparis tanakae, snailfish: a comprehensive survey of snailfish specific genes.</title>
        <authorList>
            <person name="Kim W."/>
            <person name="Song I."/>
            <person name="Jeong J.-H."/>
            <person name="Kim D."/>
            <person name="Kim S."/>
            <person name="Ryu S."/>
            <person name="Song J.Y."/>
            <person name="Lee S.K."/>
        </authorList>
    </citation>
    <scope>NUCLEOTIDE SEQUENCE [LARGE SCALE GENOMIC DNA]</scope>
    <source>
        <tissue evidence="2">Muscle</tissue>
    </source>
</reference>
<comment type="caution">
    <text evidence="2">The sequence shown here is derived from an EMBL/GenBank/DDBJ whole genome shotgun (WGS) entry which is preliminary data.</text>
</comment>
<name>A0A4Z2FZL9_9TELE</name>
<feature type="region of interest" description="Disordered" evidence="1">
    <location>
        <begin position="16"/>
        <end position="70"/>
    </location>
</feature>
<protein>
    <submittedName>
        <fullName evidence="2">Uncharacterized protein</fullName>
    </submittedName>
</protein>
<keyword evidence="3" id="KW-1185">Reference proteome</keyword>
<sequence>MTDSTGSERCFWISAGPGLMSRFPGSEGERRPQPSLGPSTGGGLTQGRGVSVSGVTWTPLDTDSWDLSGN</sequence>
<dbReference type="AlphaFoldDB" id="A0A4Z2FZL9"/>
<dbReference type="Proteomes" id="UP000314294">
    <property type="component" value="Unassembled WGS sequence"/>
</dbReference>
<proteinExistence type="predicted"/>
<feature type="compositionally biased region" description="Polar residues" evidence="1">
    <location>
        <begin position="53"/>
        <end position="70"/>
    </location>
</feature>
<gene>
    <name evidence="2" type="ORF">EYF80_043051</name>
</gene>
<organism evidence="2 3">
    <name type="scientific">Liparis tanakae</name>
    <name type="common">Tanaka's snailfish</name>
    <dbReference type="NCBI Taxonomy" id="230148"/>
    <lineage>
        <taxon>Eukaryota</taxon>
        <taxon>Metazoa</taxon>
        <taxon>Chordata</taxon>
        <taxon>Craniata</taxon>
        <taxon>Vertebrata</taxon>
        <taxon>Euteleostomi</taxon>
        <taxon>Actinopterygii</taxon>
        <taxon>Neopterygii</taxon>
        <taxon>Teleostei</taxon>
        <taxon>Neoteleostei</taxon>
        <taxon>Acanthomorphata</taxon>
        <taxon>Eupercaria</taxon>
        <taxon>Perciformes</taxon>
        <taxon>Cottioidei</taxon>
        <taxon>Cottales</taxon>
        <taxon>Liparidae</taxon>
        <taxon>Liparis</taxon>
    </lineage>
</organism>